<comment type="caution">
    <text evidence="6">The sequence shown here is derived from an EMBL/GenBank/DDBJ whole genome shotgun (WGS) entry which is preliminary data.</text>
</comment>
<evidence type="ECO:0000256" key="3">
    <source>
        <dbReference type="PROSITE-ProRule" id="PRU00473"/>
    </source>
</evidence>
<gene>
    <name evidence="6" type="ORF">HHL14_28440</name>
</gene>
<dbReference type="AlphaFoldDB" id="A0A7Y0FG50"/>
<keyword evidence="4" id="KW-0812">Transmembrane</keyword>
<keyword evidence="7" id="KW-1185">Reference proteome</keyword>
<dbReference type="InterPro" id="IPR006665">
    <property type="entry name" value="OmpA-like"/>
</dbReference>
<protein>
    <submittedName>
        <fullName evidence="6">OmpA family protein</fullName>
    </submittedName>
</protein>
<keyword evidence="4" id="KW-1133">Transmembrane helix</keyword>
<dbReference type="InterPro" id="IPR036737">
    <property type="entry name" value="OmpA-like_sf"/>
</dbReference>
<evidence type="ECO:0000256" key="1">
    <source>
        <dbReference type="ARBA" id="ARBA00004442"/>
    </source>
</evidence>
<dbReference type="Gene3D" id="3.30.1330.60">
    <property type="entry name" value="OmpA-like domain"/>
    <property type="match status" value="1"/>
</dbReference>
<dbReference type="Pfam" id="PF00691">
    <property type="entry name" value="OmpA"/>
    <property type="match status" value="1"/>
</dbReference>
<dbReference type="GO" id="GO:0009279">
    <property type="term" value="C:cell outer membrane"/>
    <property type="evidence" value="ECO:0007669"/>
    <property type="project" value="UniProtKB-SubCell"/>
</dbReference>
<feature type="domain" description="OmpA-like" evidence="5">
    <location>
        <begin position="430"/>
        <end position="548"/>
    </location>
</feature>
<reference evidence="6 7" key="1">
    <citation type="submission" date="2020-04" db="EMBL/GenBank/DDBJ databases">
        <title>Paraburkholderia sp. G-4-1-8 isolated from soil.</title>
        <authorList>
            <person name="Dahal R.H."/>
        </authorList>
    </citation>
    <scope>NUCLEOTIDE SEQUENCE [LARGE SCALE GENOMIC DNA]</scope>
    <source>
        <strain evidence="6 7">G-4-1-8</strain>
    </source>
</reference>
<feature type="transmembrane region" description="Helical" evidence="4">
    <location>
        <begin position="7"/>
        <end position="26"/>
    </location>
</feature>
<name>A0A7Y0FG50_9BURK</name>
<dbReference type="CDD" id="cd07185">
    <property type="entry name" value="OmpA_C-like"/>
    <property type="match status" value="1"/>
</dbReference>
<accession>A0A7Y0FG50</accession>
<organism evidence="6 7">
    <name type="scientific">Paraburkholderia antibiotica</name>
    <dbReference type="NCBI Taxonomy" id="2728839"/>
    <lineage>
        <taxon>Bacteria</taxon>
        <taxon>Pseudomonadati</taxon>
        <taxon>Pseudomonadota</taxon>
        <taxon>Betaproteobacteria</taxon>
        <taxon>Burkholderiales</taxon>
        <taxon>Burkholderiaceae</taxon>
        <taxon>Paraburkholderia</taxon>
    </lineage>
</organism>
<evidence type="ECO:0000256" key="4">
    <source>
        <dbReference type="SAM" id="Phobius"/>
    </source>
</evidence>
<dbReference type="InterPro" id="IPR006664">
    <property type="entry name" value="OMP_bac"/>
</dbReference>
<dbReference type="PANTHER" id="PTHR30329:SF20">
    <property type="entry name" value="EXPORTED PROTEIN"/>
    <property type="match status" value="1"/>
</dbReference>
<dbReference type="PRINTS" id="PR01021">
    <property type="entry name" value="OMPADOMAIN"/>
</dbReference>
<evidence type="ECO:0000313" key="7">
    <source>
        <dbReference type="Proteomes" id="UP000583127"/>
    </source>
</evidence>
<dbReference type="PROSITE" id="PS51123">
    <property type="entry name" value="OMPA_2"/>
    <property type="match status" value="1"/>
</dbReference>
<dbReference type="Proteomes" id="UP000583127">
    <property type="component" value="Unassembled WGS sequence"/>
</dbReference>
<evidence type="ECO:0000313" key="6">
    <source>
        <dbReference type="EMBL" id="NML34743.1"/>
    </source>
</evidence>
<comment type="subcellular location">
    <subcellularLocation>
        <location evidence="1">Cell outer membrane</location>
    </subcellularLocation>
</comment>
<dbReference type="PANTHER" id="PTHR30329">
    <property type="entry name" value="STATOR ELEMENT OF FLAGELLAR MOTOR COMPLEX"/>
    <property type="match status" value="1"/>
</dbReference>
<dbReference type="InterPro" id="IPR050330">
    <property type="entry name" value="Bact_OuterMem_StrucFunc"/>
</dbReference>
<evidence type="ECO:0000256" key="2">
    <source>
        <dbReference type="ARBA" id="ARBA00023136"/>
    </source>
</evidence>
<sequence length="551" mass="60355">MIFADRYRAPLIWIAPLVAGLIWLYVPARFQPWWPVVPILILLAALGVAALAACAQRREARIHETIQANAERDLPIILVVGPYAGAVFEQDGPASMRRHHDGALWLRVKTPDELADFIATINTLHQRLPAAVLMPVIPDGDREDAVLRQAFSRWRHELDKNTRHRACVLPCYLAIYACLGASDDVTATPVWFGDTIDITSTQSASANARQHVRLIRHQLDQAWFSSPQKASITHAGLGHAVFDWLEDAALLSILSLLANTAPFSLRGVLLANVGHLSSRAGAWARWLTGKTSLQLPSARSKALPLPFPLPEIAAHQGAAVAAVQKERDKPHRWMLHAMAASATALLISVGISGWSNSRMVGRVAHDLDVYAHTPASQVDAKREQVETLRSWNAKLVHYAKTGIPGTLGWGLYRGAALQAALEQTLSAWQPPPVGVTIDNLSLFDSGKTTLKPGAEPKLQAVLDLIRTNPDKRILISGYTDNIGISAANQKLSEARARAIRDWFVNNASLPVTRFAIQGYGDTRPLVSNQSEQGRETNRRVEITLIPESGTH</sequence>
<evidence type="ECO:0000259" key="5">
    <source>
        <dbReference type="PROSITE" id="PS51123"/>
    </source>
</evidence>
<dbReference type="SUPFAM" id="SSF103088">
    <property type="entry name" value="OmpA-like"/>
    <property type="match status" value="1"/>
</dbReference>
<feature type="transmembrane region" description="Helical" evidence="4">
    <location>
        <begin position="333"/>
        <end position="354"/>
    </location>
</feature>
<keyword evidence="2 3" id="KW-0472">Membrane</keyword>
<feature type="transmembrane region" description="Helical" evidence="4">
    <location>
        <begin position="32"/>
        <end position="54"/>
    </location>
</feature>
<proteinExistence type="predicted"/>
<dbReference type="EMBL" id="JABBFZ010000025">
    <property type="protein sequence ID" value="NML34743.1"/>
    <property type="molecule type" value="Genomic_DNA"/>
</dbReference>